<protein>
    <recommendedName>
        <fullName evidence="2">ABC-type glycine betaine transport system substrate-binding domain-containing protein</fullName>
    </recommendedName>
</protein>
<name>S2W3Y5_9ACTN</name>
<dbReference type="CDD" id="cd13606">
    <property type="entry name" value="PBP2_ProX_like"/>
    <property type="match status" value="1"/>
</dbReference>
<dbReference type="PATRIC" id="fig|883161.3.peg.290"/>
<sequence length="293" mass="31813">MKIFRKLAALVSVAALLLTGCGANDDPFESGSSTDAITVGSSAYYSNEILAEIFSQALEAEGFEVNRRFNIGKRDAYLPSLQNGDITLFAEYTGNLLQALEPDTTVTEPQAVYDELVKALPDNLVAYDRAPAADQDSYNVTAEFAEKNQVKTIADLAKIGKVRVGGKPELEGRPYGPQGLRSVYGLDVEFVATGETTPEELVAGNVDVANIFSAEPRIKTYNLVTLEDPEGMFLASNVVPIVQAEKADELRGIIEPIAKKLTTEDLVNMNLASTRDKRSSADIAKEWLRSINK</sequence>
<proteinExistence type="predicted"/>
<dbReference type="Proteomes" id="UP000014417">
    <property type="component" value="Unassembled WGS sequence"/>
</dbReference>
<keyword evidence="4" id="KW-1185">Reference proteome</keyword>
<dbReference type="GO" id="GO:0043190">
    <property type="term" value="C:ATP-binding cassette (ABC) transporter complex"/>
    <property type="evidence" value="ECO:0007669"/>
    <property type="project" value="InterPro"/>
</dbReference>
<reference evidence="3 4" key="1">
    <citation type="submission" date="2013-04" db="EMBL/GenBank/DDBJ databases">
        <title>The Genome Sequence of Propionimicrobium lymphophilum ACS-093-V-SCH5.</title>
        <authorList>
            <consortium name="The Broad Institute Genomics Platform"/>
            <person name="Earl A."/>
            <person name="Ward D."/>
            <person name="Feldgarden M."/>
            <person name="Gevers D."/>
            <person name="Saerens B."/>
            <person name="Vaneechoutte M."/>
            <person name="Walker B."/>
            <person name="Young S."/>
            <person name="Zeng Q."/>
            <person name="Gargeya S."/>
            <person name="Fitzgerald M."/>
            <person name="Haas B."/>
            <person name="Abouelleil A."/>
            <person name="Allen A.W."/>
            <person name="Alvarado L."/>
            <person name="Arachchi H.M."/>
            <person name="Berlin A.M."/>
            <person name="Chapman S.B."/>
            <person name="Gainer-Dewar J."/>
            <person name="Goldberg J."/>
            <person name="Griggs A."/>
            <person name="Gujja S."/>
            <person name="Hansen M."/>
            <person name="Howarth C."/>
            <person name="Imamovic A."/>
            <person name="Ireland A."/>
            <person name="Larimer J."/>
            <person name="McCowan C."/>
            <person name="Murphy C."/>
            <person name="Pearson M."/>
            <person name="Poon T.W."/>
            <person name="Priest M."/>
            <person name="Roberts A."/>
            <person name="Saif S."/>
            <person name="Shea T."/>
            <person name="Sisk P."/>
            <person name="Sykes S."/>
            <person name="Wortman J."/>
            <person name="Nusbaum C."/>
            <person name="Birren B."/>
        </authorList>
    </citation>
    <scope>NUCLEOTIDE SEQUENCE [LARGE SCALE GENOMIC DNA]</scope>
    <source>
        <strain evidence="3 4">ACS-093-V-SCH5</strain>
    </source>
</reference>
<dbReference type="RefSeq" id="WP_016455143.1">
    <property type="nucleotide sequence ID" value="NZ_KE150269.1"/>
</dbReference>
<dbReference type="HOGENOM" id="CLU_038355_1_2_11"/>
<dbReference type="STRING" id="883161.HMPREF9306_00288"/>
<evidence type="ECO:0000256" key="1">
    <source>
        <dbReference type="SAM" id="SignalP"/>
    </source>
</evidence>
<dbReference type="AlphaFoldDB" id="S2W3Y5"/>
<evidence type="ECO:0000313" key="4">
    <source>
        <dbReference type="Proteomes" id="UP000014417"/>
    </source>
</evidence>
<feature type="chain" id="PRO_5038594978" description="ABC-type glycine betaine transport system substrate-binding domain-containing protein" evidence="1">
    <location>
        <begin position="24"/>
        <end position="293"/>
    </location>
</feature>
<dbReference type="PROSITE" id="PS51257">
    <property type="entry name" value="PROKAR_LIPOPROTEIN"/>
    <property type="match status" value="1"/>
</dbReference>
<accession>S2W3Y5</accession>
<dbReference type="Gene3D" id="3.40.190.10">
    <property type="entry name" value="Periplasmic binding protein-like II"/>
    <property type="match status" value="1"/>
</dbReference>
<organism evidence="3 4">
    <name type="scientific">Propionimicrobium lymphophilum ACS-093-V-SCH5</name>
    <dbReference type="NCBI Taxonomy" id="883161"/>
    <lineage>
        <taxon>Bacteria</taxon>
        <taxon>Bacillati</taxon>
        <taxon>Actinomycetota</taxon>
        <taxon>Actinomycetes</taxon>
        <taxon>Propionibacteriales</taxon>
        <taxon>Propionibacteriaceae</taxon>
        <taxon>Propionimicrobium</taxon>
    </lineage>
</organism>
<comment type="caution">
    <text evidence="3">The sequence shown here is derived from an EMBL/GenBank/DDBJ whole genome shotgun (WGS) entry which is preliminary data.</text>
</comment>
<gene>
    <name evidence="3" type="ORF">HMPREF9306_00288</name>
</gene>
<evidence type="ECO:0000259" key="2">
    <source>
        <dbReference type="Pfam" id="PF04069"/>
    </source>
</evidence>
<dbReference type="Pfam" id="PF04069">
    <property type="entry name" value="OpuAC"/>
    <property type="match status" value="1"/>
</dbReference>
<keyword evidence="1" id="KW-0732">Signal</keyword>
<evidence type="ECO:0000313" key="3">
    <source>
        <dbReference type="EMBL" id="EPD33871.1"/>
    </source>
</evidence>
<dbReference type="Gene3D" id="3.40.190.120">
    <property type="entry name" value="Osmoprotection protein (prox), domain 2"/>
    <property type="match status" value="1"/>
</dbReference>
<dbReference type="GO" id="GO:0022857">
    <property type="term" value="F:transmembrane transporter activity"/>
    <property type="evidence" value="ECO:0007669"/>
    <property type="project" value="InterPro"/>
</dbReference>
<feature type="signal peptide" evidence="1">
    <location>
        <begin position="1"/>
        <end position="23"/>
    </location>
</feature>
<dbReference type="SUPFAM" id="SSF53850">
    <property type="entry name" value="Periplasmic binding protein-like II"/>
    <property type="match status" value="1"/>
</dbReference>
<dbReference type="EMBL" id="AGZR01000003">
    <property type="protein sequence ID" value="EPD33871.1"/>
    <property type="molecule type" value="Genomic_DNA"/>
</dbReference>
<feature type="domain" description="ABC-type glycine betaine transport system substrate-binding" evidence="2">
    <location>
        <begin position="36"/>
        <end position="289"/>
    </location>
</feature>
<dbReference type="InterPro" id="IPR007210">
    <property type="entry name" value="ABC_Gly_betaine_transp_sub-bd"/>
</dbReference>